<gene>
    <name evidence="1" type="ORF">HPB50_021367</name>
</gene>
<accession>A0ACB7T0V8</accession>
<dbReference type="EMBL" id="CM023482">
    <property type="protein sequence ID" value="KAH6939738.1"/>
    <property type="molecule type" value="Genomic_DNA"/>
</dbReference>
<reference evidence="1" key="1">
    <citation type="submission" date="2020-05" db="EMBL/GenBank/DDBJ databases">
        <title>Large-scale comparative analyses of tick genomes elucidate their genetic diversity and vector capacities.</title>
        <authorList>
            <person name="Jia N."/>
            <person name="Wang J."/>
            <person name="Shi W."/>
            <person name="Du L."/>
            <person name="Sun Y."/>
            <person name="Zhan W."/>
            <person name="Jiang J."/>
            <person name="Wang Q."/>
            <person name="Zhang B."/>
            <person name="Ji P."/>
            <person name="Sakyi L.B."/>
            <person name="Cui X."/>
            <person name="Yuan T."/>
            <person name="Jiang B."/>
            <person name="Yang W."/>
            <person name="Lam T.T.-Y."/>
            <person name="Chang Q."/>
            <person name="Ding S."/>
            <person name="Wang X."/>
            <person name="Zhu J."/>
            <person name="Ruan X."/>
            <person name="Zhao L."/>
            <person name="Wei J."/>
            <person name="Que T."/>
            <person name="Du C."/>
            <person name="Cheng J."/>
            <person name="Dai P."/>
            <person name="Han X."/>
            <person name="Huang E."/>
            <person name="Gao Y."/>
            <person name="Liu J."/>
            <person name="Shao H."/>
            <person name="Ye R."/>
            <person name="Li L."/>
            <person name="Wei W."/>
            <person name="Wang X."/>
            <person name="Wang C."/>
            <person name="Yang T."/>
            <person name="Huo Q."/>
            <person name="Li W."/>
            <person name="Guo W."/>
            <person name="Chen H."/>
            <person name="Zhou L."/>
            <person name="Ni X."/>
            <person name="Tian J."/>
            <person name="Zhou Y."/>
            <person name="Sheng Y."/>
            <person name="Liu T."/>
            <person name="Pan Y."/>
            <person name="Xia L."/>
            <person name="Li J."/>
            <person name="Zhao F."/>
            <person name="Cao W."/>
        </authorList>
    </citation>
    <scope>NUCLEOTIDE SEQUENCE</scope>
    <source>
        <strain evidence="1">Hyas-2018</strain>
    </source>
</reference>
<dbReference type="Proteomes" id="UP000821845">
    <property type="component" value="Chromosome 2"/>
</dbReference>
<name>A0ACB7T0V8_HYAAI</name>
<sequence length="144" mass="14868">MASPACAQDPPVSSSQPSLPGTSQDIACDFCRHAILTAALQVPFRSDEPPSRRLITAAAPADRLLLEGSSTLLAGPVDISGLHLLWRARSARTHPALLPGLQTAEKCPARCLAQTGASVRKPKGKAAPGPQPQTCPSVSLGTST</sequence>
<protein>
    <submittedName>
        <fullName evidence="1">Uncharacterized protein</fullName>
    </submittedName>
</protein>
<evidence type="ECO:0000313" key="2">
    <source>
        <dbReference type="Proteomes" id="UP000821845"/>
    </source>
</evidence>
<organism evidence="1 2">
    <name type="scientific">Hyalomma asiaticum</name>
    <name type="common">Tick</name>
    <dbReference type="NCBI Taxonomy" id="266040"/>
    <lineage>
        <taxon>Eukaryota</taxon>
        <taxon>Metazoa</taxon>
        <taxon>Ecdysozoa</taxon>
        <taxon>Arthropoda</taxon>
        <taxon>Chelicerata</taxon>
        <taxon>Arachnida</taxon>
        <taxon>Acari</taxon>
        <taxon>Parasitiformes</taxon>
        <taxon>Ixodida</taxon>
        <taxon>Ixodoidea</taxon>
        <taxon>Ixodidae</taxon>
        <taxon>Hyalomminae</taxon>
        <taxon>Hyalomma</taxon>
    </lineage>
</organism>
<evidence type="ECO:0000313" key="1">
    <source>
        <dbReference type="EMBL" id="KAH6939738.1"/>
    </source>
</evidence>
<keyword evidence="2" id="KW-1185">Reference proteome</keyword>
<proteinExistence type="predicted"/>
<comment type="caution">
    <text evidence="1">The sequence shown here is derived from an EMBL/GenBank/DDBJ whole genome shotgun (WGS) entry which is preliminary data.</text>
</comment>